<dbReference type="PANTHER" id="PTHR46116">
    <property type="entry name" value="(E3-INDEPENDENT) E2 UBIQUITIN-CONJUGATING ENZYME"/>
    <property type="match status" value="1"/>
</dbReference>
<dbReference type="SMART" id="SM00212">
    <property type="entry name" value="UBCc"/>
    <property type="match status" value="1"/>
</dbReference>
<dbReference type="PROSITE" id="PS50127">
    <property type="entry name" value="UBC_2"/>
    <property type="match status" value="1"/>
</dbReference>
<dbReference type="InterPro" id="IPR000608">
    <property type="entry name" value="UBC"/>
</dbReference>
<dbReference type="Proteomes" id="UP000789595">
    <property type="component" value="Unassembled WGS sequence"/>
</dbReference>
<dbReference type="SUPFAM" id="SSF54495">
    <property type="entry name" value="UBC-like"/>
    <property type="match status" value="1"/>
</dbReference>
<feature type="compositionally biased region" description="Basic residues" evidence="3">
    <location>
        <begin position="1076"/>
        <end position="1085"/>
    </location>
</feature>
<reference evidence="5" key="1">
    <citation type="submission" date="2021-11" db="EMBL/GenBank/DDBJ databases">
        <authorList>
            <consortium name="Genoscope - CEA"/>
            <person name="William W."/>
        </authorList>
    </citation>
    <scope>NUCLEOTIDE SEQUENCE</scope>
</reference>
<gene>
    <name evidence="5" type="ORF">PECAL_2P05370</name>
</gene>
<dbReference type="InterPro" id="IPR019474">
    <property type="entry name" value="Ub_conjug_fac_E4_core"/>
</dbReference>
<feature type="domain" description="UBC core" evidence="4">
    <location>
        <begin position="838"/>
        <end position="1015"/>
    </location>
</feature>
<dbReference type="OrthoDB" id="47801at2759"/>
<keyword evidence="6" id="KW-1185">Reference proteome</keyword>
<evidence type="ECO:0000256" key="1">
    <source>
        <dbReference type="ARBA" id="ARBA00022679"/>
    </source>
</evidence>
<dbReference type="PANTHER" id="PTHR46116:SF39">
    <property type="entry name" value="BACULOVIRAL IAP REPEAT-CONTAINING PROTEIN 6"/>
    <property type="match status" value="1"/>
</dbReference>
<evidence type="ECO:0000313" key="5">
    <source>
        <dbReference type="EMBL" id="CAH0367512.1"/>
    </source>
</evidence>
<dbReference type="InterPro" id="IPR016135">
    <property type="entry name" value="UBQ-conjugating_enzyme/RWD"/>
</dbReference>
<feature type="compositionally biased region" description="Low complexity" evidence="3">
    <location>
        <begin position="1062"/>
        <end position="1071"/>
    </location>
</feature>
<dbReference type="GO" id="GO:0006511">
    <property type="term" value="P:ubiquitin-dependent protein catabolic process"/>
    <property type="evidence" value="ECO:0007669"/>
    <property type="project" value="InterPro"/>
</dbReference>
<dbReference type="AlphaFoldDB" id="A0A8J2SFJ5"/>
<dbReference type="GO" id="GO:0005634">
    <property type="term" value="C:nucleus"/>
    <property type="evidence" value="ECO:0007669"/>
    <property type="project" value="TreeGrafter"/>
</dbReference>
<evidence type="ECO:0000256" key="3">
    <source>
        <dbReference type="SAM" id="MobiDB-lite"/>
    </source>
</evidence>
<evidence type="ECO:0000256" key="2">
    <source>
        <dbReference type="ARBA" id="ARBA00022786"/>
    </source>
</evidence>
<dbReference type="Pfam" id="PF10408">
    <property type="entry name" value="Ufd2P_core"/>
    <property type="match status" value="1"/>
</dbReference>
<dbReference type="Pfam" id="PF00179">
    <property type="entry name" value="UQ_con"/>
    <property type="match status" value="1"/>
</dbReference>
<feature type="region of interest" description="Disordered" evidence="3">
    <location>
        <begin position="1060"/>
        <end position="1085"/>
    </location>
</feature>
<evidence type="ECO:0000313" key="6">
    <source>
        <dbReference type="Proteomes" id="UP000789595"/>
    </source>
</evidence>
<organism evidence="5 6">
    <name type="scientific">Pelagomonas calceolata</name>
    <dbReference type="NCBI Taxonomy" id="35677"/>
    <lineage>
        <taxon>Eukaryota</taxon>
        <taxon>Sar</taxon>
        <taxon>Stramenopiles</taxon>
        <taxon>Ochrophyta</taxon>
        <taxon>Pelagophyceae</taxon>
        <taxon>Pelagomonadales</taxon>
        <taxon>Pelagomonadaceae</taxon>
        <taxon>Pelagomonas</taxon>
    </lineage>
</organism>
<name>A0A8J2SFJ5_9STRA</name>
<keyword evidence="2" id="KW-0833">Ubl conjugation pathway</keyword>
<comment type="caution">
    <text evidence="5">The sequence shown here is derived from an EMBL/GenBank/DDBJ whole genome shotgun (WGS) entry which is preliminary data.</text>
</comment>
<dbReference type="EMBL" id="CAKKNE010000002">
    <property type="protein sequence ID" value="CAH0367512.1"/>
    <property type="molecule type" value="Genomic_DNA"/>
</dbReference>
<evidence type="ECO:0000259" key="4">
    <source>
        <dbReference type="PROSITE" id="PS50127"/>
    </source>
</evidence>
<accession>A0A8J2SFJ5</accession>
<dbReference type="GO" id="GO:0016567">
    <property type="term" value="P:protein ubiquitination"/>
    <property type="evidence" value="ECO:0007669"/>
    <property type="project" value="InterPro"/>
</dbReference>
<keyword evidence="1" id="KW-0808">Transferase</keyword>
<protein>
    <recommendedName>
        <fullName evidence="4">UBC core domain-containing protein</fullName>
    </recommendedName>
</protein>
<proteinExistence type="predicted"/>
<dbReference type="Gene3D" id="3.10.110.10">
    <property type="entry name" value="Ubiquitin Conjugating Enzyme"/>
    <property type="match status" value="1"/>
</dbReference>
<dbReference type="GO" id="GO:0034450">
    <property type="term" value="F:ubiquitin-ubiquitin ligase activity"/>
    <property type="evidence" value="ECO:0007669"/>
    <property type="project" value="InterPro"/>
</dbReference>
<sequence>MASDEAQLRAIDEEFKKATTDDQRNACAQRAAAVLARVEGDVFSSADEVRASLTKTLSRELVGTMTIATPALAATAIKAHLQSPPVVLDGDGRALEALCAKAEAIPQDATLARAAAACFKDEALATGDGRCADGAAFESRSALAQLLSLQTMAPFDAFCSTQGERPRLRDPFSGSVPPQIKYFRDVPPSGFQGQCLLLRTRQTRGLDACVAIVEKTLKANKGANRPAMLAWLARALALAKPLSEIKIQRDRAFHPRRCASPAFLLNTVSLILRLAAPLWTKGLASKVDWRYALRHERVSFKEEAPLFSGDGAATVDEEDSDDDEDAKMLRQALKMSMGQAAPLGFFPSDVEEFSFVTEVFFLAHRAISSCLLPLWSEMTEQIHLLYDLSGPRGQKLDEPSQRRINLHGDGWACALEDPRLLEDAGAFATFAVEWLLDQLKAPDARERASKLPAALVKDACDLWTHLARAGARTGNAQARMGAGATFDAMKASRAVLACCELMRSPLVESPIVQAKLVSFIKELIQPRRASPRKKARDMQGAVLDSERVRRELPQALAHLYCEVQAVVGMDVDAADSFDKFSIRQDLNRLLLIFWRYPLQEPRKALLAFFGKSDLGLAMLDTIIYCGEDALSCLAGGKSVEKDGKPPTSGRNKAFWGGQQRQCRGFLPIAEVTLELLGQFCCENEARKALLGSNVKRCAALVKLCRVGTKSGLDTVSVAAPDEWGFDAARLLERVGHVIEQARLVHGDDAWAAAVDDVLDGDRSSLEEASSTQSSLANTVAALKKRTVDDVIDARPLVQKAIGEPCSAQTYAQALAGEQLEIVDSLGDHVFAAKSSKAPNAKALQKELKKLQRDLPEPSVDGSVFVRFDEQRLDLCRCVITGPVDASKTGGIDTPYAYGFFTFDVWFPPTYPSVPPLVEIVTTGGGTYRFNPNLYADGKVCLSLLGTWKASDESEKWDPSTGSLRQILLSIQHQILVSEPYFNEPGRDVARGTSAGKKASAAHNKELRNATLRYAVADQLSSPPMGLEEVCEQHFGLVAPDLLKRTAQDLAAAEPAAHRALHRAAAALAERASQPPAKRRKSSESD</sequence>
<dbReference type="GO" id="GO:0000151">
    <property type="term" value="C:ubiquitin ligase complex"/>
    <property type="evidence" value="ECO:0007669"/>
    <property type="project" value="InterPro"/>
</dbReference>
<dbReference type="GO" id="GO:0004869">
    <property type="term" value="F:cysteine-type endopeptidase inhibitor activity"/>
    <property type="evidence" value="ECO:0007669"/>
    <property type="project" value="TreeGrafter"/>
</dbReference>
<dbReference type="CDD" id="cd23810">
    <property type="entry name" value="UBCc_BIRC6"/>
    <property type="match status" value="1"/>
</dbReference>